<keyword evidence="6" id="KW-0325">Glycoprotein</keyword>
<keyword evidence="2 7" id="KW-0732">Signal</keyword>
<dbReference type="Pfam" id="PF04916">
    <property type="entry name" value="Phospholip_B"/>
    <property type="match status" value="1"/>
</dbReference>
<evidence type="ECO:0000256" key="5">
    <source>
        <dbReference type="ARBA" id="ARBA00023098"/>
    </source>
</evidence>
<dbReference type="InterPro" id="IPR007000">
    <property type="entry name" value="PLipase_B-like"/>
</dbReference>
<evidence type="ECO:0000256" key="4">
    <source>
        <dbReference type="ARBA" id="ARBA00022963"/>
    </source>
</evidence>
<comment type="similarity">
    <text evidence="1 7">Belongs to the phospholipase B-like family.</text>
</comment>
<dbReference type="EMBL" id="BTSY01000002">
    <property type="protein sequence ID" value="GMT14702.1"/>
    <property type="molecule type" value="Genomic_DNA"/>
</dbReference>
<dbReference type="EC" id="3.1.1.-" evidence="7"/>
<dbReference type="GO" id="GO:0005576">
    <property type="term" value="C:extracellular region"/>
    <property type="evidence" value="ECO:0007669"/>
    <property type="project" value="TreeGrafter"/>
</dbReference>
<dbReference type="GO" id="GO:0004620">
    <property type="term" value="F:phospholipase activity"/>
    <property type="evidence" value="ECO:0007669"/>
    <property type="project" value="InterPro"/>
</dbReference>
<keyword evidence="5 7" id="KW-0443">Lipid metabolism</keyword>
<dbReference type="PANTHER" id="PTHR12370:SF3">
    <property type="entry name" value="PHOSPHOLIPASE B-LIKE 2-RELATED"/>
    <property type="match status" value="1"/>
</dbReference>
<reference evidence="8" key="1">
    <citation type="submission" date="2023-10" db="EMBL/GenBank/DDBJ databases">
        <title>Genome assembly of Pristionchus species.</title>
        <authorList>
            <person name="Yoshida K."/>
            <person name="Sommer R.J."/>
        </authorList>
    </citation>
    <scope>NUCLEOTIDE SEQUENCE</scope>
    <source>
        <strain evidence="8">RS5133</strain>
    </source>
</reference>
<evidence type="ECO:0000313" key="9">
    <source>
        <dbReference type="Proteomes" id="UP001432322"/>
    </source>
</evidence>
<evidence type="ECO:0000256" key="6">
    <source>
        <dbReference type="ARBA" id="ARBA00023180"/>
    </source>
</evidence>
<feature type="chain" id="PRO_5043091845" description="Phospholipase B-like" evidence="7">
    <location>
        <begin position="22"/>
        <end position="557"/>
    </location>
</feature>
<dbReference type="AlphaFoldDB" id="A0AAV5V7I6"/>
<keyword evidence="4 7" id="KW-0442">Lipid degradation</keyword>
<comment type="function">
    <text evidence="7">Putative phospholipase.</text>
</comment>
<sequence length="557" mass="64930">PRRAMHGLIPILLCLFSLSQSRNLHSGRIVEYKFCTDSDGSPYIFKLSSANEECENDVAKIQYINVINSTGWASVDIEIASENIPEWQQAYAAGFLEGRSSRHLISDHSYNLLSHYCKGARRYCERVFDFLLRQIEFMRLSIENHPRDPYWRQVNFTLTHLKGMVDGYDNTMMESRTDEELVRHNIFLIQLQAEIWDLEAKFDRPKWMSRRRGHCSALVKLLDDRSDILFSHTTWDSLSAMLRVQKRLRFKLQHLPGREYSYTGYPGTLASIDDFYLSGANLAITETTNELYTTKLYDRMKSTSVPTWIRSQIATRLSSTGEEWALIFGKHNSGTYNNQWIIVDYNKFDSGLDRLLPGTLTIMEQMPGALEYADMSEHLDENGFWSSYNRPFFPRQFALGGFSEMERKYGDYFSYNQTARSKIFRREQHKVKDFTSLHTLMRLNNYKSDPLSRCDSCSPQENAEYAIASRNDLNPPDGTYPYKGMYVRDMVATDVKYTSSSLPLLSFISECGPTHETLPPFDWNETDLSEKVRHRGHPTRWNFRPIHNMWDDDSLYP</sequence>
<dbReference type="Proteomes" id="UP001432322">
    <property type="component" value="Unassembled WGS sequence"/>
</dbReference>
<feature type="signal peptide" evidence="7">
    <location>
        <begin position="1"/>
        <end position="21"/>
    </location>
</feature>
<dbReference type="GO" id="GO:0009395">
    <property type="term" value="P:phospholipid catabolic process"/>
    <property type="evidence" value="ECO:0007669"/>
    <property type="project" value="TreeGrafter"/>
</dbReference>
<proteinExistence type="inferred from homology"/>
<protein>
    <recommendedName>
        <fullName evidence="7">Phospholipase B-like</fullName>
        <ecNumber evidence="7">3.1.1.-</ecNumber>
    </recommendedName>
</protein>
<evidence type="ECO:0000256" key="3">
    <source>
        <dbReference type="ARBA" id="ARBA00022801"/>
    </source>
</evidence>
<name>A0AAV5V7I6_9BILA</name>
<dbReference type="PANTHER" id="PTHR12370">
    <property type="entry name" value="PHOSPHOLIPASE B-RELATED"/>
    <property type="match status" value="1"/>
</dbReference>
<comment type="caution">
    <text evidence="8">The sequence shown here is derived from an EMBL/GenBank/DDBJ whole genome shotgun (WGS) entry which is preliminary data.</text>
</comment>
<organism evidence="8 9">
    <name type="scientific">Pristionchus fissidentatus</name>
    <dbReference type="NCBI Taxonomy" id="1538716"/>
    <lineage>
        <taxon>Eukaryota</taxon>
        <taxon>Metazoa</taxon>
        <taxon>Ecdysozoa</taxon>
        <taxon>Nematoda</taxon>
        <taxon>Chromadorea</taxon>
        <taxon>Rhabditida</taxon>
        <taxon>Rhabditina</taxon>
        <taxon>Diplogasteromorpha</taxon>
        <taxon>Diplogasteroidea</taxon>
        <taxon>Neodiplogasteridae</taxon>
        <taxon>Pristionchus</taxon>
    </lineage>
</organism>
<evidence type="ECO:0000256" key="1">
    <source>
        <dbReference type="ARBA" id="ARBA00007835"/>
    </source>
</evidence>
<accession>A0AAV5V7I6</accession>
<evidence type="ECO:0000256" key="7">
    <source>
        <dbReference type="RuleBase" id="RU364138"/>
    </source>
</evidence>
<gene>
    <name evidence="8" type="ORF">PFISCL1PPCAC_5999</name>
</gene>
<keyword evidence="9" id="KW-1185">Reference proteome</keyword>
<feature type="non-terminal residue" evidence="8">
    <location>
        <position position="1"/>
    </location>
</feature>
<evidence type="ECO:0000256" key="2">
    <source>
        <dbReference type="ARBA" id="ARBA00022729"/>
    </source>
</evidence>
<evidence type="ECO:0000313" key="8">
    <source>
        <dbReference type="EMBL" id="GMT14702.1"/>
    </source>
</evidence>
<keyword evidence="3 7" id="KW-0378">Hydrolase</keyword>
<dbReference type="Gene3D" id="3.60.60.30">
    <property type="match status" value="1"/>
</dbReference>